<feature type="region of interest" description="Disordered" evidence="1">
    <location>
        <begin position="1"/>
        <end position="22"/>
    </location>
</feature>
<feature type="region of interest" description="Disordered" evidence="1">
    <location>
        <begin position="267"/>
        <end position="307"/>
    </location>
</feature>
<protein>
    <recommendedName>
        <fullName evidence="5">Transmembrane protein</fullName>
    </recommendedName>
</protein>
<reference evidence="3 4" key="1">
    <citation type="journal article" date="2015" name="Parasitol. Res.">
        <title>Viruses in close associations with free-living amoebae.</title>
        <authorList>
            <person name="Scheid P."/>
        </authorList>
    </citation>
    <scope>NUCLEOTIDE SEQUENCE [LARGE SCALE GENOMIC DNA]</scope>
    <source>
        <strain evidence="3">KlaHel</strain>
    </source>
</reference>
<dbReference type="RefSeq" id="YP_009120192.1">
    <property type="nucleotide sequence ID" value="NC_026440.1"/>
</dbReference>
<accession>A0A0B5JDX4</accession>
<dbReference type="KEGG" id="vg:23462874"/>
<feature type="transmembrane region" description="Helical" evidence="2">
    <location>
        <begin position="36"/>
        <end position="61"/>
    </location>
</feature>
<keyword evidence="2" id="KW-0472">Membrane</keyword>
<name>A0A0B5JDX4_9VIRU</name>
<dbReference type="EMBL" id="KP136319">
    <property type="protein sequence ID" value="AJF97957.1"/>
    <property type="molecule type" value="Genomic_DNA"/>
</dbReference>
<dbReference type="GeneID" id="23462874"/>
<evidence type="ECO:0000313" key="3">
    <source>
        <dbReference type="EMBL" id="AJF97957.1"/>
    </source>
</evidence>
<feature type="compositionally biased region" description="Low complexity" evidence="1">
    <location>
        <begin position="296"/>
        <end position="307"/>
    </location>
</feature>
<dbReference type="Proteomes" id="UP000202511">
    <property type="component" value="Segment"/>
</dbReference>
<evidence type="ECO:0000256" key="2">
    <source>
        <dbReference type="SAM" id="Phobius"/>
    </source>
</evidence>
<sequence>MTTTVPKGRNDDNSANADVDGCDNPRPPCRRRNFSLLFLFPCAASFWPCAGAPLLSTFFVYPQKKNGFECTGFLFKIQQHLRYRRRPAQSLCAWNKQKGGIDYGHFVLITIDTLCTVFGKKKRKRPRVLWPAVGKKEEAEPKEASRAGTPPNLWSMPNMARPSFPSFPLFLFFFAYLRGMGKESLVGAPFCRLCVIAPDTWSSLWRRGVPRGVRQREPQTKATRHNQRTLPQRFFLFSKVLFSSREKKRKKSRRACHLCARAATGATLPKRIPSGQGEKGGPPTGNRPDRGKARAPTHTHTPQTAHI</sequence>
<proteinExistence type="predicted"/>
<keyword evidence="2" id="KW-1133">Transmembrane helix</keyword>
<evidence type="ECO:0000313" key="4">
    <source>
        <dbReference type="Proteomes" id="UP000202511"/>
    </source>
</evidence>
<evidence type="ECO:0000256" key="1">
    <source>
        <dbReference type="SAM" id="MobiDB-lite"/>
    </source>
</evidence>
<keyword evidence="2" id="KW-0812">Transmembrane</keyword>
<evidence type="ECO:0008006" key="5">
    <source>
        <dbReference type="Google" id="ProtNLM"/>
    </source>
</evidence>
<organism evidence="3 4">
    <name type="scientific">Pandoravirus inopinatum</name>
    <dbReference type="NCBI Taxonomy" id="1605721"/>
    <lineage>
        <taxon>Viruses</taxon>
        <taxon>Pandoravirus</taxon>
    </lineage>
</organism>